<dbReference type="PROSITE" id="PS50110">
    <property type="entry name" value="RESPONSE_REGULATORY"/>
    <property type="match status" value="1"/>
</dbReference>
<dbReference type="Pfam" id="PF00072">
    <property type="entry name" value="Response_reg"/>
    <property type="match status" value="1"/>
</dbReference>
<gene>
    <name evidence="8" type="ORF">D9O36_19350</name>
</gene>
<name>A0A7X3D3W3_9FLAO</name>
<evidence type="ECO:0000313" key="8">
    <source>
        <dbReference type="EMBL" id="MUH38015.1"/>
    </source>
</evidence>
<dbReference type="InterPro" id="IPR011006">
    <property type="entry name" value="CheY-like_superfamily"/>
</dbReference>
<feature type="domain" description="Response regulatory" evidence="7">
    <location>
        <begin position="6"/>
        <end position="122"/>
    </location>
</feature>
<dbReference type="GO" id="GO:0000160">
    <property type="term" value="P:phosphorelay signal transduction system"/>
    <property type="evidence" value="ECO:0007669"/>
    <property type="project" value="InterPro"/>
</dbReference>
<dbReference type="OrthoDB" id="9795108at2"/>
<evidence type="ECO:0000259" key="6">
    <source>
        <dbReference type="PROSITE" id="PS50043"/>
    </source>
</evidence>
<dbReference type="InterPro" id="IPR016032">
    <property type="entry name" value="Sig_transdc_resp-reg_C-effctor"/>
</dbReference>
<evidence type="ECO:0000256" key="2">
    <source>
        <dbReference type="ARBA" id="ARBA00023015"/>
    </source>
</evidence>
<proteinExistence type="predicted"/>
<keyword evidence="2" id="KW-0805">Transcription regulation</keyword>
<dbReference type="SMART" id="SM00448">
    <property type="entry name" value="REC"/>
    <property type="match status" value="1"/>
</dbReference>
<keyword evidence="1 5" id="KW-0597">Phosphoprotein</keyword>
<dbReference type="Proteomes" id="UP000540519">
    <property type="component" value="Unassembled WGS sequence"/>
</dbReference>
<feature type="domain" description="HTH luxR-type" evidence="6">
    <location>
        <begin position="156"/>
        <end position="221"/>
    </location>
</feature>
<evidence type="ECO:0000313" key="9">
    <source>
        <dbReference type="Proteomes" id="UP000540519"/>
    </source>
</evidence>
<dbReference type="AlphaFoldDB" id="A0A7X3D3W3"/>
<evidence type="ECO:0000256" key="1">
    <source>
        <dbReference type="ARBA" id="ARBA00022553"/>
    </source>
</evidence>
<dbReference type="InterPro" id="IPR000792">
    <property type="entry name" value="Tscrpt_reg_LuxR_C"/>
</dbReference>
<keyword evidence="4" id="KW-0804">Transcription</keyword>
<dbReference type="CDD" id="cd17535">
    <property type="entry name" value="REC_NarL-like"/>
    <property type="match status" value="1"/>
</dbReference>
<comment type="caution">
    <text evidence="8">The sequence shown here is derived from an EMBL/GenBank/DDBJ whole genome shotgun (WGS) entry which is preliminary data.</text>
</comment>
<dbReference type="SUPFAM" id="SSF46894">
    <property type="entry name" value="C-terminal effector domain of the bipartite response regulators"/>
    <property type="match status" value="1"/>
</dbReference>
<dbReference type="RefSeq" id="WP_038236574.1">
    <property type="nucleotide sequence ID" value="NZ_RCNR01000061.1"/>
</dbReference>
<dbReference type="GO" id="GO:0003677">
    <property type="term" value="F:DNA binding"/>
    <property type="evidence" value="ECO:0007669"/>
    <property type="project" value="UniProtKB-KW"/>
</dbReference>
<reference evidence="8 9" key="1">
    <citation type="journal article" date="2019" name="Mar. Drugs">
        <title>Comparative Genomics and CAZyme Genome Repertoires of Marine Zobellia amurskyensis KMM 3526(T) and Zobellia laminariae KMM 3676(T).</title>
        <authorList>
            <person name="Chernysheva N."/>
            <person name="Bystritskaya E."/>
            <person name="Stenkova A."/>
            <person name="Golovkin I."/>
            <person name="Nedashkovskaya O."/>
            <person name="Isaeva M."/>
        </authorList>
    </citation>
    <scope>NUCLEOTIDE SEQUENCE [LARGE SCALE GENOMIC DNA]</scope>
    <source>
        <strain evidence="8 9">KMM 3526</strain>
    </source>
</reference>
<dbReference type="CDD" id="cd06170">
    <property type="entry name" value="LuxR_C_like"/>
    <property type="match status" value="1"/>
</dbReference>
<dbReference type="PROSITE" id="PS50043">
    <property type="entry name" value="HTH_LUXR_2"/>
    <property type="match status" value="1"/>
</dbReference>
<feature type="modified residue" description="4-aspartylphosphate" evidence="5">
    <location>
        <position position="57"/>
    </location>
</feature>
<accession>A0A7X3D3W3</accession>
<dbReference type="Gene3D" id="3.40.50.2300">
    <property type="match status" value="1"/>
</dbReference>
<keyword evidence="9" id="KW-1185">Reference proteome</keyword>
<organism evidence="8 9">
    <name type="scientific">Zobellia amurskyensis</name>
    <dbReference type="NCBI Taxonomy" id="248905"/>
    <lineage>
        <taxon>Bacteria</taxon>
        <taxon>Pseudomonadati</taxon>
        <taxon>Bacteroidota</taxon>
        <taxon>Flavobacteriia</taxon>
        <taxon>Flavobacteriales</taxon>
        <taxon>Flavobacteriaceae</taxon>
        <taxon>Zobellia</taxon>
    </lineage>
</organism>
<dbReference type="PANTHER" id="PTHR43214">
    <property type="entry name" value="TWO-COMPONENT RESPONSE REGULATOR"/>
    <property type="match status" value="1"/>
</dbReference>
<keyword evidence="3 8" id="KW-0238">DNA-binding</keyword>
<dbReference type="EMBL" id="RCNR01000061">
    <property type="protein sequence ID" value="MUH38015.1"/>
    <property type="molecule type" value="Genomic_DNA"/>
</dbReference>
<evidence type="ECO:0000259" key="7">
    <source>
        <dbReference type="PROSITE" id="PS50110"/>
    </source>
</evidence>
<sequence length="223" mass="24770">MNQTTSIILADDHSLVRDGIRALLESESDLKVIAEASDGIEAIEMVNKNSPDLLIIDIRMPRMTGIEAVEKLSAQNSPVKCIILSMHDSEEYILKSVKAGALGYLLKDTGKTEFIKAIHAVREGGKYYSGDISNVLVNSLLSSTTKTVENPKKVATTNIPFDLTNKELQVLELVLSGLTNKQISEKLQNSKRTVETHRFNLMRKMEVKNLIDLSKKAQQFNLV</sequence>
<dbReference type="Pfam" id="PF00196">
    <property type="entry name" value="GerE"/>
    <property type="match status" value="1"/>
</dbReference>
<protein>
    <submittedName>
        <fullName evidence="8">DNA-binding response regulator</fullName>
    </submittedName>
</protein>
<dbReference type="InterPro" id="IPR001789">
    <property type="entry name" value="Sig_transdc_resp-reg_receiver"/>
</dbReference>
<dbReference type="SUPFAM" id="SSF52172">
    <property type="entry name" value="CheY-like"/>
    <property type="match status" value="1"/>
</dbReference>
<dbReference type="InterPro" id="IPR039420">
    <property type="entry name" value="WalR-like"/>
</dbReference>
<dbReference type="PANTHER" id="PTHR43214:SF41">
    <property type="entry name" value="NITRATE_NITRITE RESPONSE REGULATOR PROTEIN NARP"/>
    <property type="match status" value="1"/>
</dbReference>
<evidence type="ECO:0000256" key="4">
    <source>
        <dbReference type="ARBA" id="ARBA00023163"/>
    </source>
</evidence>
<dbReference type="PRINTS" id="PR00038">
    <property type="entry name" value="HTHLUXR"/>
</dbReference>
<evidence type="ECO:0000256" key="3">
    <source>
        <dbReference type="ARBA" id="ARBA00023125"/>
    </source>
</evidence>
<evidence type="ECO:0000256" key="5">
    <source>
        <dbReference type="PROSITE-ProRule" id="PRU00169"/>
    </source>
</evidence>
<dbReference type="SMART" id="SM00421">
    <property type="entry name" value="HTH_LUXR"/>
    <property type="match status" value="1"/>
</dbReference>
<dbReference type="GO" id="GO:0006355">
    <property type="term" value="P:regulation of DNA-templated transcription"/>
    <property type="evidence" value="ECO:0007669"/>
    <property type="project" value="InterPro"/>
</dbReference>
<dbReference type="InterPro" id="IPR058245">
    <property type="entry name" value="NreC/VraR/RcsB-like_REC"/>
</dbReference>